<feature type="compositionally biased region" description="Basic and acidic residues" evidence="1">
    <location>
        <begin position="97"/>
        <end position="110"/>
    </location>
</feature>
<proteinExistence type="predicted"/>
<reference evidence="2 3" key="1">
    <citation type="submission" date="2019-08" db="EMBL/GenBank/DDBJ databases">
        <title>Bradyrhizobium hipponensis sp. nov., a rhizobium isolated from a Lupinus angustifolius root nodule in Tunisia.</title>
        <authorList>
            <person name="Off K."/>
            <person name="Rejili M."/>
            <person name="Mars M."/>
            <person name="Brachmann A."/>
            <person name="Marin M."/>
        </authorList>
    </citation>
    <scope>NUCLEOTIDE SEQUENCE [LARGE SCALE GENOMIC DNA]</scope>
    <source>
        <strain evidence="2 3">CTAW71</strain>
    </source>
</reference>
<dbReference type="EMBL" id="VSSS01000021">
    <property type="protein sequence ID" value="TYL96153.1"/>
    <property type="molecule type" value="Genomic_DNA"/>
</dbReference>
<protein>
    <submittedName>
        <fullName evidence="2">Uncharacterized protein</fullName>
    </submittedName>
</protein>
<evidence type="ECO:0000313" key="2">
    <source>
        <dbReference type="EMBL" id="TYL96153.1"/>
    </source>
</evidence>
<dbReference type="AlphaFoldDB" id="A0A5D3KHE6"/>
<feature type="region of interest" description="Disordered" evidence="1">
    <location>
        <begin position="90"/>
        <end position="140"/>
    </location>
</feature>
<sequence>MPIIRYFVFVGSVLVALLFAIDRYLPTPPETGQASDPDKTILRIRSARSFPEKIVFDTRPQTAAPALPNVDPVPDAVERPSSDVLAAMASAPAPAATKKEAPVHKRVEGRLRKRPANKPPTITADRRVASERHDFFAGSW</sequence>
<evidence type="ECO:0000313" key="3">
    <source>
        <dbReference type="Proteomes" id="UP000324758"/>
    </source>
</evidence>
<dbReference type="Proteomes" id="UP000324758">
    <property type="component" value="Unassembled WGS sequence"/>
</dbReference>
<organism evidence="2 3">
    <name type="scientific">Bradyrhizobium rifense</name>
    <dbReference type="NCBI Taxonomy" id="515499"/>
    <lineage>
        <taxon>Bacteria</taxon>
        <taxon>Pseudomonadati</taxon>
        <taxon>Pseudomonadota</taxon>
        <taxon>Alphaproteobacteria</taxon>
        <taxon>Hyphomicrobiales</taxon>
        <taxon>Nitrobacteraceae</taxon>
        <taxon>Bradyrhizobium</taxon>
    </lineage>
</organism>
<gene>
    <name evidence="2" type="ORF">FXB40_12615</name>
</gene>
<comment type="caution">
    <text evidence="2">The sequence shown here is derived from an EMBL/GenBank/DDBJ whole genome shotgun (WGS) entry which is preliminary data.</text>
</comment>
<dbReference type="OrthoDB" id="8235819at2"/>
<name>A0A5D3KHE6_9BRAD</name>
<keyword evidence="3" id="KW-1185">Reference proteome</keyword>
<dbReference type="RefSeq" id="WP_148772515.1">
    <property type="nucleotide sequence ID" value="NZ_VSSS01000021.1"/>
</dbReference>
<evidence type="ECO:0000256" key="1">
    <source>
        <dbReference type="SAM" id="MobiDB-lite"/>
    </source>
</evidence>
<feature type="compositionally biased region" description="Basic and acidic residues" evidence="1">
    <location>
        <begin position="124"/>
        <end position="140"/>
    </location>
</feature>
<accession>A0A5D3KHE6</accession>